<dbReference type="GO" id="GO:0016740">
    <property type="term" value="F:transferase activity"/>
    <property type="evidence" value="ECO:0007669"/>
    <property type="project" value="UniProtKB-KW"/>
</dbReference>
<feature type="domain" description="N-acetyltransferase" evidence="1">
    <location>
        <begin position="11"/>
        <end position="96"/>
    </location>
</feature>
<organism evidence="2 3">
    <name type="scientific">Solitalea canadensis (strain ATCC 29591 / DSM 3403 / JCM 21819 / LMG 8368 / NBRC 15130 / NCIMB 12057 / USAM 9D)</name>
    <name type="common">Flexibacter canadensis</name>
    <dbReference type="NCBI Taxonomy" id="929556"/>
    <lineage>
        <taxon>Bacteria</taxon>
        <taxon>Pseudomonadati</taxon>
        <taxon>Bacteroidota</taxon>
        <taxon>Sphingobacteriia</taxon>
        <taxon>Sphingobacteriales</taxon>
        <taxon>Sphingobacteriaceae</taxon>
        <taxon>Solitalea</taxon>
    </lineage>
</organism>
<name>H8KRI1_SOLCM</name>
<dbReference type="OrthoDB" id="1120671at2"/>
<proteinExistence type="predicted"/>
<dbReference type="KEGG" id="scn:Solca_2466"/>
<keyword evidence="3" id="KW-1185">Reference proteome</keyword>
<dbReference type="Proteomes" id="UP000007590">
    <property type="component" value="Chromosome"/>
</dbReference>
<keyword evidence="2" id="KW-0808">Transferase</keyword>
<reference evidence="2" key="1">
    <citation type="submission" date="2012-02" db="EMBL/GenBank/DDBJ databases">
        <title>The complete genome of Solitalea canadensis DSM 3403.</title>
        <authorList>
            <consortium name="US DOE Joint Genome Institute (JGI-PGF)"/>
            <person name="Lucas S."/>
            <person name="Copeland A."/>
            <person name="Lapidus A."/>
            <person name="Glavina del Rio T."/>
            <person name="Dalin E."/>
            <person name="Tice H."/>
            <person name="Bruce D."/>
            <person name="Goodwin L."/>
            <person name="Pitluck S."/>
            <person name="Peters L."/>
            <person name="Ovchinnikova G."/>
            <person name="Lu M."/>
            <person name="Kyrpides N."/>
            <person name="Mavromatis K."/>
            <person name="Ivanova N."/>
            <person name="Brettin T."/>
            <person name="Detter J.C."/>
            <person name="Han C."/>
            <person name="Larimer F."/>
            <person name="Land M."/>
            <person name="Hauser L."/>
            <person name="Markowitz V."/>
            <person name="Cheng J.-F."/>
            <person name="Hugenholtz P."/>
            <person name="Woyke T."/>
            <person name="Wu D."/>
            <person name="Spring S."/>
            <person name="Schroeder M."/>
            <person name="Kopitz M."/>
            <person name="Brambilla E."/>
            <person name="Klenk H.-P."/>
            <person name="Eisen J.A."/>
        </authorList>
    </citation>
    <scope>NUCLEOTIDE SEQUENCE</scope>
    <source>
        <strain evidence="2">DSM 3403</strain>
    </source>
</reference>
<sequence>MAEYTGTLTITENADKKRFETEVNGHLAFVEYIRTQDSIYLTHTEVAKALEGQGIAKKLVESVLDIIEREGKKLVPLCPYVAAYLKRHPDWKRILAAGYNV</sequence>
<evidence type="ECO:0000313" key="3">
    <source>
        <dbReference type="Proteomes" id="UP000007590"/>
    </source>
</evidence>
<dbReference type="HOGENOM" id="CLU_132888_0_2_10"/>
<gene>
    <name evidence="2" type="ordered locus">Solca_2466</name>
</gene>
<dbReference type="STRING" id="929556.Solca_2466"/>
<dbReference type="PANTHER" id="PTHR31435:SF10">
    <property type="entry name" value="BSR4717 PROTEIN"/>
    <property type="match status" value="1"/>
</dbReference>
<dbReference type="PANTHER" id="PTHR31435">
    <property type="entry name" value="PROTEIN NATD1"/>
    <property type="match status" value="1"/>
</dbReference>
<dbReference type="InterPro" id="IPR031165">
    <property type="entry name" value="GNAT_YJDJ"/>
</dbReference>
<evidence type="ECO:0000313" key="2">
    <source>
        <dbReference type="EMBL" id="AFD07506.1"/>
    </source>
</evidence>
<dbReference type="SUPFAM" id="SSF55729">
    <property type="entry name" value="Acyl-CoA N-acyltransferases (Nat)"/>
    <property type="match status" value="1"/>
</dbReference>
<protein>
    <submittedName>
        <fullName evidence="2">Putative acetyltransferase</fullName>
    </submittedName>
</protein>
<dbReference type="Pfam" id="PF14542">
    <property type="entry name" value="Acetyltransf_CG"/>
    <property type="match status" value="1"/>
</dbReference>
<dbReference type="eggNOG" id="COG2388">
    <property type="taxonomic scope" value="Bacteria"/>
</dbReference>
<dbReference type="InterPro" id="IPR045057">
    <property type="entry name" value="Gcn5-rel_NAT"/>
</dbReference>
<dbReference type="InterPro" id="IPR016181">
    <property type="entry name" value="Acyl_CoA_acyltransferase"/>
</dbReference>
<dbReference type="RefSeq" id="WP_014680733.1">
    <property type="nucleotide sequence ID" value="NC_017770.1"/>
</dbReference>
<accession>H8KRI1</accession>
<dbReference type="EMBL" id="CP003349">
    <property type="protein sequence ID" value="AFD07506.1"/>
    <property type="molecule type" value="Genomic_DNA"/>
</dbReference>
<dbReference type="AlphaFoldDB" id="H8KRI1"/>
<dbReference type="PROSITE" id="PS51729">
    <property type="entry name" value="GNAT_YJDJ"/>
    <property type="match status" value="1"/>
</dbReference>
<dbReference type="Gene3D" id="3.40.630.30">
    <property type="match status" value="1"/>
</dbReference>
<evidence type="ECO:0000259" key="1">
    <source>
        <dbReference type="PROSITE" id="PS51729"/>
    </source>
</evidence>